<evidence type="ECO:0000313" key="2">
    <source>
        <dbReference type="Proteomes" id="UP000270924"/>
    </source>
</evidence>
<proteinExistence type="predicted"/>
<reference evidence="1 2" key="1">
    <citation type="submission" date="2018-11" db="EMBL/GenBank/DDBJ databases">
        <authorList>
            <consortium name="Pathogen Informatics"/>
        </authorList>
    </citation>
    <scope>NUCLEOTIDE SEQUENCE [LARGE SCALE GENOMIC DNA]</scope>
</reference>
<dbReference type="EMBL" id="UYWW01012158">
    <property type="protein sequence ID" value="VDM19025.1"/>
    <property type="molecule type" value="Genomic_DNA"/>
</dbReference>
<organism evidence="1 2">
    <name type="scientific">Wuchereria bancrofti</name>
    <dbReference type="NCBI Taxonomy" id="6293"/>
    <lineage>
        <taxon>Eukaryota</taxon>
        <taxon>Metazoa</taxon>
        <taxon>Ecdysozoa</taxon>
        <taxon>Nematoda</taxon>
        <taxon>Chromadorea</taxon>
        <taxon>Rhabditida</taxon>
        <taxon>Spirurina</taxon>
        <taxon>Spiruromorpha</taxon>
        <taxon>Filarioidea</taxon>
        <taxon>Onchocercidae</taxon>
        <taxon>Wuchereria</taxon>
    </lineage>
</organism>
<keyword evidence="2" id="KW-1185">Reference proteome</keyword>
<dbReference type="InParanoid" id="A0A3P7GBY0"/>
<sequence>MLPNSLSCGLSRINSKNSRLSLHGIHYASYDTATSIRHNGSKCRHRFDVLVSTPPPQILERMGASLQYTLHSLELPSGLARAYNERTYPSFHASQILKAATI</sequence>
<accession>A0A3P7GBY0</accession>
<protein>
    <submittedName>
        <fullName evidence="1">Uncharacterized protein</fullName>
    </submittedName>
</protein>
<name>A0A3P7GBY0_WUCBA</name>
<evidence type="ECO:0000313" key="1">
    <source>
        <dbReference type="EMBL" id="VDM19025.1"/>
    </source>
</evidence>
<dbReference type="AlphaFoldDB" id="A0A3P7GBY0"/>
<gene>
    <name evidence="1" type="ORF">WBA_LOCUS10271</name>
</gene>
<dbReference type="Proteomes" id="UP000270924">
    <property type="component" value="Unassembled WGS sequence"/>
</dbReference>